<evidence type="ECO:0000313" key="4">
    <source>
        <dbReference type="Proteomes" id="UP000248330"/>
    </source>
</evidence>
<proteinExistence type="predicted"/>
<dbReference type="OrthoDB" id="9815497at2"/>
<protein>
    <submittedName>
        <fullName evidence="3">Xanthine/CO dehydrogenase XdhC/CoxF family maturation factor</fullName>
    </submittedName>
</protein>
<dbReference type="RefSeq" id="WP_110265593.1">
    <property type="nucleotide sequence ID" value="NZ_CAWNXA010000007.1"/>
</dbReference>
<dbReference type="Gene3D" id="3.40.50.720">
    <property type="entry name" value="NAD(P)-binding Rossmann-like Domain"/>
    <property type="match status" value="1"/>
</dbReference>
<evidence type="ECO:0000259" key="2">
    <source>
        <dbReference type="Pfam" id="PF13478"/>
    </source>
</evidence>
<dbReference type="Pfam" id="PF13478">
    <property type="entry name" value="XdhC_C"/>
    <property type="match status" value="1"/>
</dbReference>
<keyword evidence="4" id="KW-1185">Reference proteome</keyword>
<feature type="domain" description="XdhC- CoxI" evidence="1">
    <location>
        <begin position="20"/>
        <end position="83"/>
    </location>
</feature>
<sequence>MNTPEEFAALHTGAHRLAATGGGAVATLLRTRGPVFRRAGTRMLIGRDGSIVRGLSAGCPEADLVARARALFDRGGSSVVRYDRENGYDALLELGCGGEMEILVETFSSADDLRYLDAVEALMRQRRSGWLATWFASDGRGLPRPRRLLWAEGTLFDEIADDRIATAIAEWCADARDGSTRAQSLDSGTRRVEVLYERVLPPLALYVVGDNAGAHALADLGRRLGWQVTIVTHVAASANPQPRNDIVWLQAPPDRLAGMVRLDARSAVVVMTHNLERDLDYLRGLRSATPGYLGALGSRIRAGRMRAALGDDAPPLYAPAGLDIGSETPEEIALAIAAEIQAVLRGHAGGALSRGDGPIH</sequence>
<feature type="domain" description="XdhC Rossmann" evidence="2">
    <location>
        <begin position="205"/>
        <end position="340"/>
    </location>
</feature>
<name>A0A318E572_9GAMM</name>
<dbReference type="EMBL" id="QICN01000007">
    <property type="protein sequence ID" value="PXV66450.1"/>
    <property type="molecule type" value="Genomic_DNA"/>
</dbReference>
<evidence type="ECO:0000313" key="3">
    <source>
        <dbReference type="EMBL" id="PXV66450.1"/>
    </source>
</evidence>
<dbReference type="InterPro" id="IPR027051">
    <property type="entry name" value="XdhC_Rossmann_dom"/>
</dbReference>
<comment type="caution">
    <text evidence="3">The sequence shown here is derived from an EMBL/GenBank/DDBJ whole genome shotgun (WGS) entry which is preliminary data.</text>
</comment>
<evidence type="ECO:0000259" key="1">
    <source>
        <dbReference type="Pfam" id="PF02625"/>
    </source>
</evidence>
<dbReference type="InterPro" id="IPR052698">
    <property type="entry name" value="MoCofactor_Util/Proc"/>
</dbReference>
<reference evidence="3 4" key="1">
    <citation type="submission" date="2018-04" db="EMBL/GenBank/DDBJ databases">
        <title>Genomic Encyclopedia of Type Strains, Phase IV (KMG-IV): sequencing the most valuable type-strain genomes for metagenomic binning, comparative biology and taxonomic classification.</title>
        <authorList>
            <person name="Goeker M."/>
        </authorList>
    </citation>
    <scope>NUCLEOTIDE SEQUENCE [LARGE SCALE GENOMIC DNA]</scope>
    <source>
        <strain evidence="3 4">DSM 104150</strain>
    </source>
</reference>
<organism evidence="3 4">
    <name type="scientific">Sinimarinibacterium flocculans</name>
    <dbReference type="NCBI Taxonomy" id="985250"/>
    <lineage>
        <taxon>Bacteria</taxon>
        <taxon>Pseudomonadati</taxon>
        <taxon>Pseudomonadota</taxon>
        <taxon>Gammaproteobacteria</taxon>
        <taxon>Nevskiales</taxon>
        <taxon>Nevskiaceae</taxon>
        <taxon>Sinimarinibacterium</taxon>
    </lineage>
</organism>
<dbReference type="Proteomes" id="UP000248330">
    <property type="component" value="Unassembled WGS sequence"/>
</dbReference>
<dbReference type="AlphaFoldDB" id="A0A318E572"/>
<gene>
    <name evidence="3" type="ORF">C8D93_10714</name>
</gene>
<accession>A0A318E572</accession>
<dbReference type="PANTHER" id="PTHR30388">
    <property type="entry name" value="ALDEHYDE OXIDOREDUCTASE MOLYBDENUM COFACTOR ASSEMBLY PROTEIN"/>
    <property type="match status" value="1"/>
</dbReference>
<dbReference type="PANTHER" id="PTHR30388:SF6">
    <property type="entry name" value="XANTHINE DEHYDROGENASE SUBUNIT A-RELATED"/>
    <property type="match status" value="1"/>
</dbReference>
<dbReference type="InterPro" id="IPR003777">
    <property type="entry name" value="XdhC_CoxI"/>
</dbReference>
<dbReference type="Pfam" id="PF02625">
    <property type="entry name" value="XdhC_CoxI"/>
    <property type="match status" value="1"/>
</dbReference>